<dbReference type="InterPro" id="IPR049135">
    <property type="entry name" value="TEP1_CUB2"/>
</dbReference>
<dbReference type="Pfam" id="PF17791">
    <property type="entry name" value="MG3"/>
    <property type="match status" value="1"/>
</dbReference>
<name>A0A4D5R9R7_SCOVI</name>
<sequence length="1441" mass="161151">MNKIISLSLFLTFVSSAQSYDPLYTITAPKILRSNYPYHVVITIHQAPKPVNVEISLKPTQNVTEELQLKDTVNSGETKILELTVGNWNYPSYHLNVQGSGGIEFNKTESVNFNSKSYSVFIQTDKAIYQPGQIVHFRVLVTNSTLQPLSPEALVYVSDSQGNRIKQWKNITFDRGVSSADLQLSDQVVLGDWKISVDTKQVLQHKYFTVAEYVLPTFEVNVILPSFVTFNESDVVATVEAKYTYGKPVKGEVTLNVTDYYCQWPCISSSVKPFALKSSIDGKAEMKLNLVKDLNLPDWYRYGSKRFTFIASVTESLTGRQQNGTNDLNLYSDKYKLNFDTQGSFKPGLLYTSYLNVMLQDNNPVIDDINKVTVSYFYSWNESPESLNFSVPKDGKIKIDLVPPESAEIIRLSASYLESSSYATVNRAQSLSERFLQISLLTQNPKIGDEVELLVNATKNLEDPLIIEVIGRGKILYTENIPGSKTTHQNVHFKLTSEMAPKVRVIVYYTTPCGEVVADALDFGVEGIFKTPVIVSVNPNSTKPGADIDVSIKTNPNAFIGLSAIDQSVLLLKKGNDITTKEILTDLQNYEIGDRSPYQFDDNYFGRRPYSLAPWRPHSSSTLELFTNVGLIFLTNGLLARYPYSGYIGGFGGGAGEMFYEDSGGIPLMQSRPAQAFASALPAAPPPRQPSPITGFVEPSRVRQYFPETFLWMNTTSNDEGIFNIQTTAPDTITSYFINAFAIDNENGLGLSDHPAKMQIFRPFFVTMNLPYSVVRGETLSLQALVFNYMKEDLEAEVTLSNEDGSFTFADLENEIDDEDNSKQKQLTKTVKIKSGDGASVFFYIVPKKLGYIDLKMTAKSVVAADALLRKLLVKAEGIPVYVNKAVVADLREKSQFKEKININFPKNIVEDSERIELSAISDIMGTTVNNLDKLLRMPYGCGEQNMLNFVPNIAITDYLTGTNQLTPDIKEKAIRFMESGYQRQLTYKRTDNSFSAFGNSDKAGSTWLTAFVVKSFIQAKKYITIDENVIHSSLSWLSRQQFLNGSFPEVGTVFHKAMQGGSSHGLGLTAYVLSAFLESKVNGLDSSKELVDSVISSSLEILEKDLDDIESDYDLVFVTYVLHLANSSNKDVAFQKMNERSKTIEDTKFWSMPLPEVNQSDPFAYYNRPRSVDVEMTSYALLTYSLRNMIAEGLPIMRWLLTKRNANGGFESTQDTVVGIQALAQYAKRISAGADSNIQVKFSYKEGEKELTLTKENALILHREQIPGNIREIDISATGKGLGILQVSWSYNILTVQEHPAFDVSTEINTENNELTVKACAKYIYENEGESNMAVMEIGLPSGYVADKEHLPAIDETKLIKRVETKDGDTVVVIYFDKIGEKVCTNAKAYRSNKIAELKPALVEVYDYYEIDKRGEQFYDPPSVAVCDLCETDECKQKCK</sequence>
<dbReference type="Gene3D" id="2.60.40.10">
    <property type="entry name" value="Immunoglobulins"/>
    <property type="match status" value="2"/>
</dbReference>
<reference evidence="15" key="1">
    <citation type="journal article" date="2018" name="Toxicon">
        <title>Venom-gland transcriptomics and venom proteomics of the giant Florida blue centipede, Scolopendra viridis.</title>
        <authorList>
            <person name="Ward M.J."/>
            <person name="Rokyta D.R."/>
        </authorList>
    </citation>
    <scope>NUCLEOTIDE SEQUENCE</scope>
    <source>
        <tissue evidence="15">Venom gland</tissue>
    </source>
</reference>
<dbReference type="InterPro" id="IPR014756">
    <property type="entry name" value="Ig_E-set"/>
</dbReference>
<dbReference type="Pfam" id="PF00207">
    <property type="entry name" value="A2M"/>
    <property type="match status" value="1"/>
</dbReference>
<dbReference type="Gene3D" id="2.60.40.1930">
    <property type="match status" value="2"/>
</dbReference>
<organism evidence="15">
    <name type="scientific">Scolopendra viridis</name>
    <name type="common">Giant centipede</name>
    <dbReference type="NCBI Taxonomy" id="118503"/>
    <lineage>
        <taxon>Eukaryota</taxon>
        <taxon>Metazoa</taxon>
        <taxon>Ecdysozoa</taxon>
        <taxon>Arthropoda</taxon>
        <taxon>Myriapoda</taxon>
        <taxon>Chilopoda</taxon>
        <taxon>Pleurostigmophora</taxon>
        <taxon>Scolopendromorpha</taxon>
        <taxon>Scolopendridae</taxon>
        <taxon>Scolopendra</taxon>
    </lineage>
</organism>
<dbReference type="PANTHER" id="PTHR11412:SF136">
    <property type="entry name" value="CD109 ANTIGEN"/>
    <property type="match status" value="1"/>
</dbReference>
<evidence type="ECO:0000256" key="6">
    <source>
        <dbReference type="ARBA" id="ARBA00023157"/>
    </source>
</evidence>
<dbReference type="InterPro" id="IPR019742">
    <property type="entry name" value="MacrogloblnA2_CS"/>
</dbReference>
<feature type="domain" description="Alpha-2-macroglobulin bait region" evidence="12">
    <location>
        <begin position="436"/>
        <end position="572"/>
    </location>
</feature>
<dbReference type="Gene3D" id="2.20.130.20">
    <property type="match status" value="1"/>
</dbReference>
<feature type="chain" id="PRO_5020040079" description="TEP1-F" evidence="11">
    <location>
        <begin position="20"/>
        <end position="1441"/>
    </location>
</feature>
<dbReference type="Gene3D" id="2.60.40.1940">
    <property type="match status" value="1"/>
</dbReference>
<dbReference type="SUPFAM" id="SSF81296">
    <property type="entry name" value="E set domains"/>
    <property type="match status" value="1"/>
</dbReference>
<evidence type="ECO:0000256" key="1">
    <source>
        <dbReference type="ARBA" id="ARBA00010952"/>
    </source>
</evidence>
<protein>
    <recommendedName>
        <fullName evidence="10">TEP1-F</fullName>
    </recommendedName>
</protein>
<dbReference type="SUPFAM" id="SSF48239">
    <property type="entry name" value="Terpenoid cyclases/Protein prenyltransferases"/>
    <property type="match status" value="1"/>
</dbReference>
<dbReference type="Pfam" id="PF17790">
    <property type="entry name" value="MG1"/>
    <property type="match status" value="1"/>
</dbReference>
<comment type="subunit">
    <text evidence="9">Heterodimer of a TEP1-N chain and an TEP1-C chain non-covalently linked. Forms a complex composed of TEP1-N and TEP1-C heterodimer, LRIM1 and APL1C; the interaction stabilizes TEP1-N and TEP1-C heterodimer, prevents its binding to tissues while circulating in the hemolymph and protects the thioester bond from hydrolysis. Mature TEP1 and to a lesser extent full-length TEP1 interact with SPCLIP1; the interaction is induced by microbial infection.</text>
</comment>
<dbReference type="Pfam" id="PF07703">
    <property type="entry name" value="A2M_BRD"/>
    <property type="match status" value="1"/>
</dbReference>
<evidence type="ECO:0000256" key="5">
    <source>
        <dbReference type="ARBA" id="ARBA00022966"/>
    </source>
</evidence>
<evidence type="ECO:0000313" key="15">
    <source>
        <dbReference type="EMBL" id="MIC88932.1"/>
    </source>
</evidence>
<dbReference type="InterPro" id="IPR011626">
    <property type="entry name" value="Alpha-macroglobulin_TED"/>
</dbReference>
<dbReference type="InterPro" id="IPR013783">
    <property type="entry name" value="Ig-like_fold"/>
</dbReference>
<dbReference type="SMART" id="SM01419">
    <property type="entry name" value="Thiol-ester_cl"/>
    <property type="match status" value="1"/>
</dbReference>
<dbReference type="SMART" id="SM01361">
    <property type="entry name" value="A2M_recep"/>
    <property type="match status" value="1"/>
</dbReference>
<feature type="domain" description="Alpha-2-macroglobulin" evidence="13">
    <location>
        <begin position="709"/>
        <end position="800"/>
    </location>
</feature>
<dbReference type="EMBL" id="GGNE01000391">
    <property type="protein sequence ID" value="MIC88932.1"/>
    <property type="molecule type" value="Transcribed_RNA"/>
</dbReference>
<dbReference type="InterPro" id="IPR041813">
    <property type="entry name" value="A2M_TED"/>
</dbReference>
<dbReference type="SMART" id="SM01359">
    <property type="entry name" value="A2M_N_2"/>
    <property type="match status" value="1"/>
</dbReference>
<dbReference type="PANTHER" id="PTHR11412">
    <property type="entry name" value="MACROGLOBULIN / COMPLEMENT"/>
    <property type="match status" value="1"/>
</dbReference>
<evidence type="ECO:0000256" key="4">
    <source>
        <dbReference type="ARBA" id="ARBA00022900"/>
    </source>
</evidence>
<dbReference type="Gene3D" id="2.60.120.1540">
    <property type="match status" value="1"/>
</dbReference>
<dbReference type="InterPro" id="IPR001599">
    <property type="entry name" value="Macroglobln_a2"/>
</dbReference>
<comment type="function">
    <text evidence="8">Binds covalently through a thioester bond to the pathogen surface resulting in pathogen clearance.</text>
</comment>
<keyword evidence="3 11" id="KW-0732">Signal</keyword>
<accession>A0A4D5R9R7</accession>
<dbReference type="InterPro" id="IPR050473">
    <property type="entry name" value="A2M/Complement_sys"/>
</dbReference>
<dbReference type="GO" id="GO:0005615">
    <property type="term" value="C:extracellular space"/>
    <property type="evidence" value="ECO:0007669"/>
    <property type="project" value="InterPro"/>
</dbReference>
<proteinExistence type="inferred from homology"/>
<dbReference type="Pfam" id="PF21412">
    <property type="entry name" value="TEP1_CUB2"/>
    <property type="match status" value="1"/>
</dbReference>
<keyword evidence="7" id="KW-0325">Glycoprotein</keyword>
<dbReference type="Gene3D" id="2.60.40.690">
    <property type="entry name" value="Alpha-macroglobulin, receptor-binding domain"/>
    <property type="match status" value="1"/>
</dbReference>
<dbReference type="InterPro" id="IPR041425">
    <property type="entry name" value="C3/4/5_MG1"/>
</dbReference>
<dbReference type="Gene3D" id="1.50.10.20">
    <property type="match status" value="1"/>
</dbReference>
<evidence type="ECO:0000256" key="8">
    <source>
        <dbReference type="ARBA" id="ARBA00057615"/>
    </source>
</evidence>
<dbReference type="SUPFAM" id="SSF49410">
    <property type="entry name" value="Alpha-macroglobulin receptor domain"/>
    <property type="match status" value="1"/>
</dbReference>
<evidence type="ECO:0000256" key="9">
    <source>
        <dbReference type="ARBA" id="ARBA00063781"/>
    </source>
</evidence>
<evidence type="ECO:0000256" key="10">
    <source>
        <dbReference type="ARBA" id="ARBA00078071"/>
    </source>
</evidence>
<dbReference type="Gene3D" id="6.20.50.160">
    <property type="match status" value="1"/>
</dbReference>
<dbReference type="InterPro" id="IPR011625">
    <property type="entry name" value="A2M_N_BRD"/>
</dbReference>
<dbReference type="FunFam" id="2.60.40.1930:FF:000001">
    <property type="entry name" value="CD109 isoform 3"/>
    <property type="match status" value="1"/>
</dbReference>
<evidence type="ECO:0000259" key="13">
    <source>
        <dbReference type="SMART" id="SM01360"/>
    </source>
</evidence>
<evidence type="ECO:0000256" key="3">
    <source>
        <dbReference type="ARBA" id="ARBA00022729"/>
    </source>
</evidence>
<keyword evidence="4" id="KW-0722">Serine protease inhibitor</keyword>
<dbReference type="Pfam" id="PF07677">
    <property type="entry name" value="A2M_recep"/>
    <property type="match status" value="1"/>
</dbReference>
<dbReference type="CDD" id="cd02897">
    <property type="entry name" value="A2M_2"/>
    <property type="match status" value="1"/>
</dbReference>
<keyword evidence="6" id="KW-1015">Disulfide bond</keyword>
<dbReference type="Gene3D" id="2.60.40.2950">
    <property type="match status" value="1"/>
</dbReference>
<dbReference type="InterPro" id="IPR036595">
    <property type="entry name" value="A-macroglobulin_rcpt-bd_sf"/>
</dbReference>
<dbReference type="GO" id="GO:0004867">
    <property type="term" value="F:serine-type endopeptidase inhibitor activity"/>
    <property type="evidence" value="ECO:0007669"/>
    <property type="project" value="UniProtKB-KW"/>
</dbReference>
<dbReference type="InterPro" id="IPR008930">
    <property type="entry name" value="Terpenoid_cyclase/PrenylTrfase"/>
</dbReference>
<evidence type="ECO:0000256" key="11">
    <source>
        <dbReference type="SAM" id="SignalP"/>
    </source>
</evidence>
<dbReference type="InterPro" id="IPR041555">
    <property type="entry name" value="MG3"/>
</dbReference>
<dbReference type="Pfam" id="PF01835">
    <property type="entry name" value="MG2"/>
    <property type="match status" value="1"/>
</dbReference>
<keyword evidence="5" id="KW-0882">Thioester bond</keyword>
<feature type="signal peptide" evidence="11">
    <location>
        <begin position="1"/>
        <end position="19"/>
    </location>
</feature>
<dbReference type="PROSITE" id="PS00477">
    <property type="entry name" value="ALPHA_2_MACROGLOBULIN"/>
    <property type="match status" value="1"/>
</dbReference>
<dbReference type="FunFam" id="1.50.10.20:FF:000001">
    <property type="entry name" value="CD109 isoform 1"/>
    <property type="match status" value="1"/>
</dbReference>
<dbReference type="SMART" id="SM01360">
    <property type="entry name" value="A2M"/>
    <property type="match status" value="1"/>
</dbReference>
<evidence type="ECO:0000256" key="7">
    <source>
        <dbReference type="ARBA" id="ARBA00023180"/>
    </source>
</evidence>
<evidence type="ECO:0000259" key="12">
    <source>
        <dbReference type="SMART" id="SM01359"/>
    </source>
</evidence>
<comment type="similarity">
    <text evidence="1">Belongs to the protease inhibitor I39 (alpha-2-macroglobulin) family.</text>
</comment>
<keyword evidence="2" id="KW-0646">Protease inhibitor</keyword>
<feature type="domain" description="Alpha-macroglobulin receptor-binding" evidence="14">
    <location>
        <begin position="1332"/>
        <end position="1420"/>
    </location>
</feature>
<evidence type="ECO:0000256" key="2">
    <source>
        <dbReference type="ARBA" id="ARBA00022690"/>
    </source>
</evidence>
<dbReference type="InterPro" id="IPR047565">
    <property type="entry name" value="Alpha-macroglob_thiol-ester_cl"/>
</dbReference>
<evidence type="ECO:0000259" key="14">
    <source>
        <dbReference type="SMART" id="SM01361"/>
    </source>
</evidence>
<dbReference type="InterPro" id="IPR009048">
    <property type="entry name" value="A-macroglobulin_rcpt-bd"/>
</dbReference>
<dbReference type="InterPro" id="IPR002890">
    <property type="entry name" value="MG2"/>
</dbReference>
<dbReference type="Pfam" id="PF07678">
    <property type="entry name" value="TED_complement"/>
    <property type="match status" value="1"/>
</dbReference>